<organism evidence="1 2">
    <name type="scientific">Caenorhabditis auriculariae</name>
    <dbReference type="NCBI Taxonomy" id="2777116"/>
    <lineage>
        <taxon>Eukaryota</taxon>
        <taxon>Metazoa</taxon>
        <taxon>Ecdysozoa</taxon>
        <taxon>Nematoda</taxon>
        <taxon>Chromadorea</taxon>
        <taxon>Rhabditida</taxon>
        <taxon>Rhabditina</taxon>
        <taxon>Rhabditomorpha</taxon>
        <taxon>Rhabditoidea</taxon>
        <taxon>Rhabditidae</taxon>
        <taxon>Peloderinae</taxon>
        <taxon>Caenorhabditis</taxon>
    </lineage>
</organism>
<proteinExistence type="predicted"/>
<sequence length="102" mass="11471">MILKNLNQQREPKWNEGTVSEAYYGFFIGTSQGENGDPGSGIFDYYGRFLGISVAKKDFKFDDQEIAEVANHHSDTKIIDVRTIVAISKIVGTDPFLPQQKK</sequence>
<keyword evidence="2" id="KW-1185">Reference proteome</keyword>
<name>A0A8S1HW88_9PELO</name>
<gene>
    <name evidence="1" type="ORF">CAUJ_LOCUS15564</name>
</gene>
<reference evidence="1" key="1">
    <citation type="submission" date="2020-10" db="EMBL/GenBank/DDBJ databases">
        <authorList>
            <person name="Kikuchi T."/>
        </authorList>
    </citation>
    <scope>NUCLEOTIDE SEQUENCE</scope>
    <source>
        <strain evidence="1">NKZ352</strain>
    </source>
</reference>
<dbReference type="Proteomes" id="UP000835052">
    <property type="component" value="Unassembled WGS sequence"/>
</dbReference>
<evidence type="ECO:0000313" key="2">
    <source>
        <dbReference type="Proteomes" id="UP000835052"/>
    </source>
</evidence>
<evidence type="ECO:0000313" key="1">
    <source>
        <dbReference type="EMBL" id="CAD6199664.1"/>
    </source>
</evidence>
<protein>
    <submittedName>
        <fullName evidence="1">Uncharacterized protein</fullName>
    </submittedName>
</protein>
<dbReference type="OrthoDB" id="5835471at2759"/>
<dbReference type="AlphaFoldDB" id="A0A8S1HW88"/>
<accession>A0A8S1HW88</accession>
<dbReference type="EMBL" id="CAJGYM010000192">
    <property type="protein sequence ID" value="CAD6199664.1"/>
    <property type="molecule type" value="Genomic_DNA"/>
</dbReference>
<comment type="caution">
    <text evidence="1">The sequence shown here is derived from an EMBL/GenBank/DDBJ whole genome shotgun (WGS) entry which is preliminary data.</text>
</comment>